<evidence type="ECO:0000259" key="3">
    <source>
        <dbReference type="PROSITE" id="PS50110"/>
    </source>
</evidence>
<keyword evidence="1" id="KW-0378">Hydrolase</keyword>
<dbReference type="PANTHER" id="PTHR43156:SF2">
    <property type="entry name" value="STAGE II SPORULATION PROTEIN E"/>
    <property type="match status" value="1"/>
</dbReference>
<dbReference type="SMART" id="SM00448">
    <property type="entry name" value="REC"/>
    <property type="match status" value="1"/>
</dbReference>
<dbReference type="InterPro" id="IPR011006">
    <property type="entry name" value="CheY-like_superfamily"/>
</dbReference>
<dbReference type="EMBL" id="BMRG01000004">
    <property type="protein sequence ID" value="GGP54594.1"/>
    <property type="molecule type" value="Genomic_DNA"/>
</dbReference>
<reference evidence="5" key="1">
    <citation type="journal article" date="2014" name="Int. J. Syst. Evol. Microbiol.">
        <title>Complete genome sequence of Corynebacterium casei LMG S-19264T (=DSM 44701T), isolated from a smear-ripened cheese.</title>
        <authorList>
            <consortium name="US DOE Joint Genome Institute (JGI-PGF)"/>
            <person name="Walter F."/>
            <person name="Albersmeier A."/>
            <person name="Kalinowski J."/>
            <person name="Ruckert C."/>
        </authorList>
    </citation>
    <scope>NUCLEOTIDE SEQUENCE</scope>
    <source>
        <strain evidence="5">JCM 3313</strain>
    </source>
</reference>
<feature type="domain" description="PPM-type phosphatase" evidence="4">
    <location>
        <begin position="315"/>
        <end position="519"/>
    </location>
</feature>
<dbReference type="PROSITE" id="PS50110">
    <property type="entry name" value="RESPONSE_REGULATORY"/>
    <property type="match status" value="1"/>
</dbReference>
<gene>
    <name evidence="5" type="ORF">GCM10010185_28880</name>
</gene>
<dbReference type="SUPFAM" id="SSF52172">
    <property type="entry name" value="CheY-like"/>
    <property type="match status" value="1"/>
</dbReference>
<proteinExistence type="predicted"/>
<evidence type="ECO:0000313" key="5">
    <source>
        <dbReference type="EMBL" id="GGP54594.1"/>
    </source>
</evidence>
<feature type="modified residue" description="4-aspartylphosphate" evidence="2">
    <location>
        <position position="59"/>
    </location>
</feature>
<dbReference type="Pfam" id="PF00072">
    <property type="entry name" value="Response_reg"/>
    <property type="match status" value="1"/>
</dbReference>
<reference evidence="5" key="2">
    <citation type="submission" date="2020-09" db="EMBL/GenBank/DDBJ databases">
        <authorList>
            <person name="Sun Q."/>
            <person name="Ohkuma M."/>
        </authorList>
    </citation>
    <scope>NUCLEOTIDE SEQUENCE</scope>
    <source>
        <strain evidence="5">JCM 3313</strain>
    </source>
</reference>
<accession>A0A918EER4</accession>
<dbReference type="Proteomes" id="UP000639606">
    <property type="component" value="Unassembled WGS sequence"/>
</dbReference>
<dbReference type="SMART" id="SM00331">
    <property type="entry name" value="PP2C_SIG"/>
    <property type="match status" value="1"/>
</dbReference>
<feature type="domain" description="Response regulatory" evidence="3">
    <location>
        <begin position="10"/>
        <end position="127"/>
    </location>
</feature>
<name>A0A918EER4_9PSEU</name>
<dbReference type="InterPro" id="IPR001932">
    <property type="entry name" value="PPM-type_phosphatase-like_dom"/>
</dbReference>
<dbReference type="AlphaFoldDB" id="A0A918EER4"/>
<dbReference type="InterPro" id="IPR001789">
    <property type="entry name" value="Sig_transdc_resp-reg_receiver"/>
</dbReference>
<evidence type="ECO:0000256" key="2">
    <source>
        <dbReference type="PROSITE-ProRule" id="PRU00169"/>
    </source>
</evidence>
<comment type="caution">
    <text evidence="5">The sequence shown here is derived from an EMBL/GenBank/DDBJ whole genome shotgun (WGS) entry which is preliminary data.</text>
</comment>
<dbReference type="InterPro" id="IPR052016">
    <property type="entry name" value="Bact_Sigma-Reg"/>
</dbReference>
<dbReference type="Gene3D" id="3.40.50.2300">
    <property type="match status" value="1"/>
</dbReference>
<keyword evidence="6" id="KW-1185">Reference proteome</keyword>
<dbReference type="Pfam" id="PF07228">
    <property type="entry name" value="SpoIIE"/>
    <property type="match status" value="1"/>
</dbReference>
<keyword evidence="2" id="KW-0597">Phosphoprotein</keyword>
<evidence type="ECO:0008006" key="7">
    <source>
        <dbReference type="Google" id="ProtNLM"/>
    </source>
</evidence>
<dbReference type="PROSITE" id="PS51746">
    <property type="entry name" value="PPM_2"/>
    <property type="match status" value="1"/>
</dbReference>
<sequence length="520" mass="54636">MNSPTHGPAHILVVDDFETSRCLTAGRLRRGGHEVTEAVTGAQALRVLGEQDVDLVMLDVRLPDIDGYEVCRRIKADPRTSAIPVIHVSATPVGTDTRTAGLNRGADAYLTEPVDPDELLATVEVSLRPYRARRLAERLADRLARLTAATLRVNGAATFAELAAAAATGTAEVFGTSAVVLVGNTDNAVCAARADGAGAGGVKVTTRTLVAPVLREVAVAAEHADLAVVTDFPGREGMATAVAMARGKSRRAPVCVAVEAAAAATGEDRGLLRQLAQTTALAADALRAFAEEHDLALALQRGMLPQSLPEDTGLPMAVRYVPASATAEVGGDFYEVTELDGKLLVAIGDVCGHSITAATIMGEVRHALRAYAVEGHDPVALLTRLDRMLERFHPLRGLTTVCLLLVDLEGGTMTVANAGHVPPLVADAAGARYLEVAGPLLGVGLPHPPASVVPLPPGTLVVLTTDGLVERSGVDLDEGMELLRAAVSWDDDGEELCDRLIERFGRDKRDDIALLVFRRP</sequence>
<dbReference type="RefSeq" id="WP_189223714.1">
    <property type="nucleotide sequence ID" value="NZ_BMRG01000004.1"/>
</dbReference>
<dbReference type="InterPro" id="IPR036457">
    <property type="entry name" value="PPM-type-like_dom_sf"/>
</dbReference>
<evidence type="ECO:0000313" key="6">
    <source>
        <dbReference type="Proteomes" id="UP000639606"/>
    </source>
</evidence>
<dbReference type="GO" id="GO:0000160">
    <property type="term" value="P:phosphorelay signal transduction system"/>
    <property type="evidence" value="ECO:0007669"/>
    <property type="project" value="InterPro"/>
</dbReference>
<dbReference type="PANTHER" id="PTHR43156">
    <property type="entry name" value="STAGE II SPORULATION PROTEIN E-RELATED"/>
    <property type="match status" value="1"/>
</dbReference>
<protein>
    <recommendedName>
        <fullName evidence="7">Response regulator receiver domain-containing protein</fullName>
    </recommendedName>
</protein>
<dbReference type="SUPFAM" id="SSF81606">
    <property type="entry name" value="PP2C-like"/>
    <property type="match status" value="1"/>
</dbReference>
<organism evidence="5 6">
    <name type="scientific">Saccharothrix coeruleofusca</name>
    <dbReference type="NCBI Taxonomy" id="33919"/>
    <lineage>
        <taxon>Bacteria</taxon>
        <taxon>Bacillati</taxon>
        <taxon>Actinomycetota</taxon>
        <taxon>Actinomycetes</taxon>
        <taxon>Pseudonocardiales</taxon>
        <taxon>Pseudonocardiaceae</taxon>
        <taxon>Saccharothrix</taxon>
    </lineage>
</organism>
<evidence type="ECO:0000259" key="4">
    <source>
        <dbReference type="PROSITE" id="PS51746"/>
    </source>
</evidence>
<evidence type="ECO:0000256" key="1">
    <source>
        <dbReference type="ARBA" id="ARBA00022801"/>
    </source>
</evidence>
<dbReference type="Gene3D" id="3.60.40.10">
    <property type="entry name" value="PPM-type phosphatase domain"/>
    <property type="match status" value="1"/>
</dbReference>
<dbReference type="GO" id="GO:0016791">
    <property type="term" value="F:phosphatase activity"/>
    <property type="evidence" value="ECO:0007669"/>
    <property type="project" value="TreeGrafter"/>
</dbReference>